<dbReference type="OrthoDB" id="1490291at2"/>
<dbReference type="EMBL" id="RQJP01000001">
    <property type="protein sequence ID" value="RRB17897.1"/>
    <property type="molecule type" value="Genomic_DNA"/>
</dbReference>
<dbReference type="SUPFAM" id="SSF51735">
    <property type="entry name" value="NAD(P)-binding Rossmann-fold domains"/>
    <property type="match status" value="1"/>
</dbReference>
<accession>A0A3P1CWV5</accession>
<name>A0A3P1CWV5_9BACT</name>
<proteinExistence type="predicted"/>
<feature type="domain" description="NAD-dependent epimerase/dehydratase" evidence="1">
    <location>
        <begin position="5"/>
        <end position="231"/>
    </location>
</feature>
<dbReference type="Pfam" id="PF01370">
    <property type="entry name" value="Epimerase"/>
    <property type="match status" value="1"/>
</dbReference>
<dbReference type="InterPro" id="IPR036291">
    <property type="entry name" value="NAD(P)-bd_dom_sf"/>
</dbReference>
<gene>
    <name evidence="2" type="ORF">EHT87_06380</name>
</gene>
<comment type="caution">
    <text evidence="2">The sequence shown here is derived from an EMBL/GenBank/DDBJ whole genome shotgun (WGS) entry which is preliminary data.</text>
</comment>
<dbReference type="PANTHER" id="PTHR43245:SF58">
    <property type="entry name" value="BLL5923 PROTEIN"/>
    <property type="match status" value="1"/>
</dbReference>
<dbReference type="AlphaFoldDB" id="A0A3P1CWV5"/>
<evidence type="ECO:0000259" key="1">
    <source>
        <dbReference type="Pfam" id="PF01370"/>
    </source>
</evidence>
<evidence type="ECO:0000313" key="3">
    <source>
        <dbReference type="Proteomes" id="UP000274271"/>
    </source>
</evidence>
<evidence type="ECO:0000313" key="2">
    <source>
        <dbReference type="EMBL" id="RRB17897.1"/>
    </source>
</evidence>
<dbReference type="Gene3D" id="3.40.50.720">
    <property type="entry name" value="NAD(P)-binding Rossmann-like Domain"/>
    <property type="match status" value="1"/>
</dbReference>
<dbReference type="InterPro" id="IPR050177">
    <property type="entry name" value="Lipid_A_modif_metabolic_enz"/>
</dbReference>
<dbReference type="InterPro" id="IPR001509">
    <property type="entry name" value="Epimerase_deHydtase"/>
</dbReference>
<dbReference type="PANTHER" id="PTHR43245">
    <property type="entry name" value="BIFUNCTIONAL POLYMYXIN RESISTANCE PROTEIN ARNA"/>
    <property type="match status" value="1"/>
</dbReference>
<keyword evidence="3" id="KW-1185">Reference proteome</keyword>
<sequence length="333" mass="37334">MKDRVLITGASGFIGYHLVQAAQKAGLEVHAAVRRTSDLTQLNELSPVLVYPDFSSKETLKRTLEEGNYRYIIHAAGATRAKNLKAYNLINADYTLNLAQAASATSTPVKRFIFMSSLAAVGPLSYQEEQPITETTLPIPVTSYGKSKLLAEHYLGELKEKGLPITIIRPTAVYGPREKDLFILFKTLQKGLDLYIGKKPQRLSFVYVKDLVSATMAALFQKQNQNRVYNISDGGAYSRYTLANLFRNLSGKHPFRFHLPVSMMEVVAGLLDVGYTFSGTAPVLNREKIRELTAPNWVCSIEAARAELNYQPQYDLSKGLAETLQWYRENKWL</sequence>
<dbReference type="RefSeq" id="WP_124904956.1">
    <property type="nucleotide sequence ID" value="NZ_RQJP01000001.1"/>
</dbReference>
<reference evidence="2 3" key="1">
    <citation type="submission" date="2018-11" db="EMBL/GenBank/DDBJ databases">
        <authorList>
            <person name="Zhou Z."/>
            <person name="Wang G."/>
        </authorList>
    </citation>
    <scope>NUCLEOTIDE SEQUENCE [LARGE SCALE GENOMIC DNA]</scope>
    <source>
        <strain evidence="2 3">KCTC42998</strain>
    </source>
</reference>
<dbReference type="Proteomes" id="UP000274271">
    <property type="component" value="Unassembled WGS sequence"/>
</dbReference>
<organism evidence="2 3">
    <name type="scientific">Larkinella knui</name>
    <dbReference type="NCBI Taxonomy" id="2025310"/>
    <lineage>
        <taxon>Bacteria</taxon>
        <taxon>Pseudomonadati</taxon>
        <taxon>Bacteroidota</taxon>
        <taxon>Cytophagia</taxon>
        <taxon>Cytophagales</taxon>
        <taxon>Spirosomataceae</taxon>
        <taxon>Larkinella</taxon>
    </lineage>
</organism>
<protein>
    <submittedName>
        <fullName evidence="2">NAD-dependent epimerase/dehydratase family protein</fullName>
    </submittedName>
</protein>